<evidence type="ECO:0000313" key="1">
    <source>
        <dbReference type="EMBL" id="CAL1583623.1"/>
    </source>
</evidence>
<keyword evidence="2" id="KW-1185">Reference proteome</keyword>
<gene>
    <name evidence="1" type="ORF">KC01_LOCUS14074</name>
</gene>
<reference evidence="1 2" key="1">
    <citation type="submission" date="2024-04" db="EMBL/GenBank/DDBJ databases">
        <authorList>
            <person name="Waldvogel A.-M."/>
            <person name="Schoenle A."/>
        </authorList>
    </citation>
    <scope>NUCLEOTIDE SEQUENCE [LARGE SCALE GENOMIC DNA]</scope>
</reference>
<protein>
    <submittedName>
        <fullName evidence="1">Uncharacterized protein</fullName>
    </submittedName>
</protein>
<proteinExistence type="predicted"/>
<evidence type="ECO:0000313" key="2">
    <source>
        <dbReference type="Proteomes" id="UP001497482"/>
    </source>
</evidence>
<dbReference type="Proteomes" id="UP001497482">
    <property type="component" value="Chromosome 16"/>
</dbReference>
<accession>A0AAV2K3W2</accession>
<sequence length="140" mass="14597">MIRLHAKVDLDLCSNDSIRPDFRGPCCGTQSKGMFECGPGGAGGALLSERVRADCPRSVSSPLRMEGSVQVSIVSIVNYIDIQVVFASLPLIQGLPQEAGPGLTGSETEGAVEKQGHCCPGGRGVLTRGGRVCGQWGRGL</sequence>
<organism evidence="1 2">
    <name type="scientific">Knipowitschia caucasica</name>
    <name type="common">Caucasian dwarf goby</name>
    <name type="synonym">Pomatoschistus caucasicus</name>
    <dbReference type="NCBI Taxonomy" id="637954"/>
    <lineage>
        <taxon>Eukaryota</taxon>
        <taxon>Metazoa</taxon>
        <taxon>Chordata</taxon>
        <taxon>Craniata</taxon>
        <taxon>Vertebrata</taxon>
        <taxon>Euteleostomi</taxon>
        <taxon>Actinopterygii</taxon>
        <taxon>Neopterygii</taxon>
        <taxon>Teleostei</taxon>
        <taxon>Neoteleostei</taxon>
        <taxon>Acanthomorphata</taxon>
        <taxon>Gobiaria</taxon>
        <taxon>Gobiiformes</taxon>
        <taxon>Gobioidei</taxon>
        <taxon>Gobiidae</taxon>
        <taxon>Gobiinae</taxon>
        <taxon>Knipowitschia</taxon>
    </lineage>
</organism>
<dbReference type="EMBL" id="OZ035838">
    <property type="protein sequence ID" value="CAL1583623.1"/>
    <property type="molecule type" value="Genomic_DNA"/>
</dbReference>
<name>A0AAV2K3W2_KNICA</name>
<dbReference type="AlphaFoldDB" id="A0AAV2K3W2"/>